<dbReference type="OrthoDB" id="348177at2759"/>
<dbReference type="SUPFAM" id="SSF53335">
    <property type="entry name" value="S-adenosyl-L-methionine-dependent methyltransferases"/>
    <property type="match status" value="1"/>
</dbReference>
<protein>
    <recommendedName>
        <fullName evidence="3">C3H1-type domain-containing protein</fullName>
    </recommendedName>
</protein>
<dbReference type="Proteomes" id="UP000007800">
    <property type="component" value="Unassembled WGS sequence"/>
</dbReference>
<evidence type="ECO:0000313" key="2">
    <source>
        <dbReference type="Proteomes" id="UP000007800"/>
    </source>
</evidence>
<reference evidence="1 2" key="1">
    <citation type="submission" date="2008-07" db="EMBL/GenBank/DDBJ databases">
        <authorList>
            <person name="El-Sayed N."/>
            <person name="Caler E."/>
            <person name="Inman J."/>
            <person name="Amedeo P."/>
            <person name="Hass B."/>
            <person name="Wortman J."/>
        </authorList>
    </citation>
    <scope>NUCLEOTIDE SEQUENCE [LARGE SCALE GENOMIC DNA]</scope>
    <source>
        <strain evidence="2">ATCC 50983 / TXsc</strain>
    </source>
</reference>
<keyword evidence="2" id="KW-1185">Reference proteome</keyword>
<name>C5KTE8_PERM5</name>
<evidence type="ECO:0008006" key="3">
    <source>
        <dbReference type="Google" id="ProtNLM"/>
    </source>
</evidence>
<dbReference type="PANTHER" id="PTHR36971">
    <property type="entry name" value="UNNAMED PRODUCT"/>
    <property type="match status" value="1"/>
</dbReference>
<gene>
    <name evidence="1" type="ORF">Pmar_PMAR001050</name>
</gene>
<dbReference type="InterPro" id="IPR029063">
    <property type="entry name" value="SAM-dependent_MTases_sf"/>
</dbReference>
<dbReference type="GeneID" id="9061419"/>
<dbReference type="AlphaFoldDB" id="C5KTE8"/>
<evidence type="ECO:0000313" key="1">
    <source>
        <dbReference type="EMBL" id="EER12253.1"/>
    </source>
</evidence>
<organism evidence="2">
    <name type="scientific">Perkinsus marinus (strain ATCC 50983 / TXsc)</name>
    <dbReference type="NCBI Taxonomy" id="423536"/>
    <lineage>
        <taxon>Eukaryota</taxon>
        <taxon>Sar</taxon>
        <taxon>Alveolata</taxon>
        <taxon>Perkinsozoa</taxon>
        <taxon>Perkinsea</taxon>
        <taxon>Perkinsida</taxon>
        <taxon>Perkinsidae</taxon>
        <taxon>Perkinsus</taxon>
    </lineage>
</organism>
<dbReference type="PANTHER" id="PTHR36971:SF3">
    <property type="entry name" value="C3H1-TYPE DOMAIN-CONTAINING PROTEIN"/>
    <property type="match status" value="1"/>
</dbReference>
<dbReference type="RefSeq" id="XP_002780458.1">
    <property type="nucleotide sequence ID" value="XM_002780412.1"/>
</dbReference>
<dbReference type="OMA" id="CKFWINS"/>
<dbReference type="InParanoid" id="C5KTE8"/>
<sequence>MGEQTAASVWGSIVAGEVGGRVSVMGQAVAKRFRGRGCGFLDLQASREALSFDPALGEPLEIIVDGGARAVLKPVHLGDVVRVEGFIQETRRPGAMAVRLGKGFLTNTATAPHGEFVPPEHQDRVYDLKDLPCPLERVCKFFVNNNGRCHRKVCDDVHIQISGRARKEYMERMRESKSAASHHVDDLYEMHEKEKHANRARVFAEWLVDTFTLAVLQSGSGVVDVAGGKGELAVELAALGIPVTVIDPRQNLAPTRRLRQLVNRMMGGKMSKEKCVAWRLEHTRHLKMLLDDEVDAEVKAGIFRDCSVVVGMHPDQATGYVQSVAMEFDKPYAIVPCCVFSDEFTDRFVADRDGEHVPVRTHEELVRWLLARDPRNAEAGWLKFHGKNRVVWSLCTLPPS</sequence>
<accession>C5KTE8</accession>
<dbReference type="EMBL" id="GG676168">
    <property type="protein sequence ID" value="EER12253.1"/>
    <property type="molecule type" value="Genomic_DNA"/>
</dbReference>
<proteinExistence type="predicted"/>